<keyword evidence="1" id="KW-0805">Transcription regulation</keyword>
<dbReference type="EMBL" id="OZ019896">
    <property type="protein sequence ID" value="CAK9222881.1"/>
    <property type="molecule type" value="Genomic_DNA"/>
</dbReference>
<dbReference type="Proteomes" id="UP001497512">
    <property type="component" value="Chromosome 4"/>
</dbReference>
<reference evidence="3" key="1">
    <citation type="submission" date="2024-02" db="EMBL/GenBank/DDBJ databases">
        <authorList>
            <consortium name="ELIXIR-Norway"/>
            <consortium name="Elixir Norway"/>
        </authorList>
    </citation>
    <scope>NUCLEOTIDE SEQUENCE</scope>
</reference>
<evidence type="ECO:0000256" key="2">
    <source>
        <dbReference type="ARBA" id="ARBA00023163"/>
    </source>
</evidence>
<dbReference type="PROSITE" id="PS50985">
    <property type="entry name" value="GRAS"/>
    <property type="match status" value="1"/>
</dbReference>
<evidence type="ECO:0000256" key="1">
    <source>
        <dbReference type="ARBA" id="ARBA00023015"/>
    </source>
</evidence>
<proteinExistence type="predicted"/>
<dbReference type="Pfam" id="PF03514">
    <property type="entry name" value="GRAS"/>
    <property type="match status" value="1"/>
</dbReference>
<accession>A0ABP0UJX1</accession>
<sequence>MEKTNEKSLVEVSGAVSPLALQLQEAWLQTQMPKARKQSLIPLATTLTNTPEEISVRDSISPLPKDSMLKSLATIFPEVDATTKQDQPTILFTQKEGDVSTQPKAIANRNRVHPMNSFINGVNHVQSIRPSSIMQGSKLSLVKVLPSLTSQPPPHVQSSDVSTLPTSLQKLEPIGVSNVDSLNVVEIVEENQPLFSYLNGLMDENLEEVIDNDPQMMARELGVLTDVTTITHEEIGSFPEWTNAWANDTQNPLQEDDISTSNHFIHGNDLELGGIMATNGNIEFHDMPKLKYANIPNSHRIEQIPNEAHMSANELNATLLRCAKAIEQKDFKLGAELIGELRKHTTPYGNGSQRVAYYFMEALVAKMSSTGRELYMAITNNRPSAAEMLNAMRSYIDNAPFMQSVHCFANNTLMEAFKGATRVHVVDYGIMYGIQWPSFMHMLAQRPGGPPHLRITGIDRPQPGFKPLERIQETGHRLARLAKEVGVPFEFHAIADKWETITPAHLFLRKDEVLGVNCALRFRHMMDESIIATSPRTMLLNKIRSMNPKVFVQVVISAGYNLPLFIPRFQEALHHNSVSFDVLEKAMYAEPTERIIFEKEILGRIIFNVVACDGLERVERPGTYREWDTRARQAGFTHLPRNPTIIAKLRAIFNTFQEDFGIGEDDGWSLAGWKGHILYGFTAWESAIVNPPSLK</sequence>
<keyword evidence="2" id="KW-0804">Transcription</keyword>
<evidence type="ECO:0000313" key="3">
    <source>
        <dbReference type="EMBL" id="CAK9222881.1"/>
    </source>
</evidence>
<evidence type="ECO:0008006" key="5">
    <source>
        <dbReference type="Google" id="ProtNLM"/>
    </source>
</evidence>
<evidence type="ECO:0000313" key="4">
    <source>
        <dbReference type="Proteomes" id="UP001497512"/>
    </source>
</evidence>
<protein>
    <recommendedName>
        <fullName evidence="5">GRAS family transcription factor</fullName>
    </recommendedName>
</protein>
<dbReference type="PANTHER" id="PTHR31636">
    <property type="entry name" value="OSJNBA0084A10.13 PROTEIN-RELATED"/>
    <property type="match status" value="1"/>
</dbReference>
<dbReference type="InterPro" id="IPR005202">
    <property type="entry name" value="TF_GRAS"/>
</dbReference>
<gene>
    <name evidence="3" type="ORF">CSSPTR1EN2_LOCUS16500</name>
</gene>
<name>A0ABP0UJX1_9BRYO</name>
<keyword evidence="4" id="KW-1185">Reference proteome</keyword>
<organism evidence="3 4">
    <name type="scientific">Sphagnum troendelagicum</name>
    <dbReference type="NCBI Taxonomy" id="128251"/>
    <lineage>
        <taxon>Eukaryota</taxon>
        <taxon>Viridiplantae</taxon>
        <taxon>Streptophyta</taxon>
        <taxon>Embryophyta</taxon>
        <taxon>Bryophyta</taxon>
        <taxon>Sphagnophytina</taxon>
        <taxon>Sphagnopsida</taxon>
        <taxon>Sphagnales</taxon>
        <taxon>Sphagnaceae</taxon>
        <taxon>Sphagnum</taxon>
    </lineage>
</organism>